<dbReference type="GO" id="GO:0071949">
    <property type="term" value="F:FAD binding"/>
    <property type="evidence" value="ECO:0007669"/>
    <property type="project" value="InterPro"/>
</dbReference>
<evidence type="ECO:0000256" key="4">
    <source>
        <dbReference type="ARBA" id="ARBA00023002"/>
    </source>
</evidence>
<keyword evidence="4" id="KW-0560">Oxidoreductase</keyword>
<dbReference type="EMBL" id="AYSA01000187">
    <property type="protein sequence ID" value="ESZ95412.1"/>
    <property type="molecule type" value="Genomic_DNA"/>
</dbReference>
<comment type="similarity">
    <text evidence="1">Belongs to the oxygen-dependent FAD-linked oxidoreductase family.</text>
</comment>
<keyword evidence="8" id="KW-1185">Reference proteome</keyword>
<name>W9CF98_SCLBF</name>
<dbReference type="PANTHER" id="PTHR42973:SF28">
    <property type="entry name" value="FAD-BINDING PCMH-TYPE DOMAIN-CONTAINING PROTEIN"/>
    <property type="match status" value="1"/>
</dbReference>
<evidence type="ECO:0000313" key="8">
    <source>
        <dbReference type="Proteomes" id="UP000019487"/>
    </source>
</evidence>
<evidence type="ECO:0000256" key="3">
    <source>
        <dbReference type="ARBA" id="ARBA00022827"/>
    </source>
</evidence>
<dbReference type="InterPro" id="IPR036318">
    <property type="entry name" value="FAD-bd_PCMH-like_sf"/>
</dbReference>
<comment type="caution">
    <text evidence="7">The sequence shown here is derived from an EMBL/GenBank/DDBJ whole genome shotgun (WGS) entry which is preliminary data.</text>
</comment>
<dbReference type="PROSITE" id="PS51387">
    <property type="entry name" value="FAD_PCMH"/>
    <property type="match status" value="1"/>
</dbReference>
<reference evidence="7 8" key="1">
    <citation type="journal article" date="2014" name="Genome Announc.">
        <title>Draft genome sequence of Sclerotinia borealis, a psychrophilic plant pathogenic fungus.</title>
        <authorList>
            <person name="Mardanov A.V."/>
            <person name="Beletsky A.V."/>
            <person name="Kadnikov V.V."/>
            <person name="Ignatov A.N."/>
            <person name="Ravin N.V."/>
        </authorList>
    </citation>
    <scope>NUCLEOTIDE SEQUENCE [LARGE SCALE GENOMIC DNA]</scope>
    <source>
        <strain evidence="8">F-4157</strain>
    </source>
</reference>
<evidence type="ECO:0000256" key="1">
    <source>
        <dbReference type="ARBA" id="ARBA00005466"/>
    </source>
</evidence>
<feature type="signal peptide" evidence="5">
    <location>
        <begin position="1"/>
        <end position="23"/>
    </location>
</feature>
<proteinExistence type="inferred from homology"/>
<evidence type="ECO:0000259" key="6">
    <source>
        <dbReference type="PROSITE" id="PS51387"/>
    </source>
</evidence>
<dbReference type="Proteomes" id="UP000019487">
    <property type="component" value="Unassembled WGS sequence"/>
</dbReference>
<feature type="chain" id="PRO_5004920386" evidence="5">
    <location>
        <begin position="24"/>
        <end position="513"/>
    </location>
</feature>
<dbReference type="PANTHER" id="PTHR42973">
    <property type="entry name" value="BINDING OXIDOREDUCTASE, PUTATIVE (AFU_ORTHOLOGUE AFUA_1G17690)-RELATED"/>
    <property type="match status" value="1"/>
</dbReference>
<dbReference type="InterPro" id="IPR006094">
    <property type="entry name" value="Oxid_FAD_bind_N"/>
</dbReference>
<dbReference type="InterPro" id="IPR016166">
    <property type="entry name" value="FAD-bd_PCMH"/>
</dbReference>
<dbReference type="SUPFAM" id="SSF56176">
    <property type="entry name" value="FAD-binding/transporter-associated domain-like"/>
    <property type="match status" value="1"/>
</dbReference>
<organism evidence="7 8">
    <name type="scientific">Sclerotinia borealis (strain F-4128)</name>
    <dbReference type="NCBI Taxonomy" id="1432307"/>
    <lineage>
        <taxon>Eukaryota</taxon>
        <taxon>Fungi</taxon>
        <taxon>Dikarya</taxon>
        <taxon>Ascomycota</taxon>
        <taxon>Pezizomycotina</taxon>
        <taxon>Leotiomycetes</taxon>
        <taxon>Helotiales</taxon>
        <taxon>Sclerotiniaceae</taxon>
        <taxon>Sclerotinia</taxon>
    </lineage>
</organism>
<dbReference type="STRING" id="1432307.W9CF98"/>
<evidence type="ECO:0000256" key="5">
    <source>
        <dbReference type="SAM" id="SignalP"/>
    </source>
</evidence>
<keyword evidence="5" id="KW-0732">Signal</keyword>
<feature type="domain" description="FAD-binding PCMH-type" evidence="6">
    <location>
        <begin position="64"/>
        <end position="236"/>
    </location>
</feature>
<evidence type="ECO:0000313" key="7">
    <source>
        <dbReference type="EMBL" id="ESZ95412.1"/>
    </source>
</evidence>
<dbReference type="Gene3D" id="3.30.465.10">
    <property type="match status" value="1"/>
</dbReference>
<gene>
    <name evidence="7" type="ORF">SBOR_4207</name>
</gene>
<keyword evidence="3" id="KW-0274">FAD</keyword>
<keyword evidence="2" id="KW-0285">Flavoprotein</keyword>
<accession>W9CF98</accession>
<dbReference type="Pfam" id="PF01565">
    <property type="entry name" value="FAD_binding_4"/>
    <property type="match status" value="1"/>
</dbReference>
<evidence type="ECO:0000256" key="2">
    <source>
        <dbReference type="ARBA" id="ARBA00022630"/>
    </source>
</evidence>
<protein>
    <submittedName>
        <fullName evidence="7">FAD binding domain containing protein</fullName>
    </submittedName>
</protein>
<dbReference type="HOGENOM" id="CLU_018354_1_1_1"/>
<dbReference type="GO" id="GO:0016491">
    <property type="term" value="F:oxidoreductase activity"/>
    <property type="evidence" value="ECO:0007669"/>
    <property type="project" value="UniProtKB-KW"/>
</dbReference>
<dbReference type="InterPro" id="IPR050416">
    <property type="entry name" value="FAD-linked_Oxidoreductase"/>
</dbReference>
<dbReference type="AlphaFoldDB" id="W9CF98"/>
<dbReference type="OrthoDB" id="2151789at2759"/>
<dbReference type="InterPro" id="IPR016169">
    <property type="entry name" value="FAD-bd_PCMH_sub2"/>
</dbReference>
<sequence length="513" mass="55207">MFYLLRTWKPSFLLLCIASCCASDDLTALTSTCNSLSSLLPGKVFFPGSVPYNASLSGSWYLDNRLTPICFVKPQSASDVSSAVKVLKNSPSIQFAVRGGGHAFNPRFSGIDKGVTIDMSAMNTVDVIADRFIASVGAGAVWSEVFNVLDTYNQSALGGRVSDVGVGGLITGGGLAFFSPQRGFAADSVANFQVVLSTGDIVNANATSNADLFAALKGGQNNFGIVTRFDIITFSQGPFWGGTLIFPNSTDDQQIKAFTSFKTPANYDPYTSVEQSHVYVSAQNNTFLTSSSIYYSKPVVNASSLKVFTDIQPQIMNTLRISNVSDFAEEVKSLGTPNQYSVWATTTFEISPTILTKVLAAFRSSRLQIGAEVDSVVSSMTWQSIPPPPSNPLTPNSMGFSPSSTPQKNLVMVLISDFWTDPASEALIRASLEALVDSIDSISQDEGKFVPYKYLNYAADFQDPLSTTGRKPLQQTVARKYDRAGMFQTQVPGGFKFGVQTDDGKDIGVKRGI</sequence>